<dbReference type="Pfam" id="PF01735">
    <property type="entry name" value="PLA2_B"/>
    <property type="match status" value="1"/>
</dbReference>
<feature type="domain" description="PLA2c" evidence="5">
    <location>
        <begin position="1"/>
        <end position="499"/>
    </location>
</feature>
<name>A0A673H5A7_9TELE</name>
<dbReference type="InterPro" id="IPR002642">
    <property type="entry name" value="LysoPLipase_cat_dom"/>
</dbReference>
<sequence>KRQRVNVLVSAVIWWCFLSDAVPNIALLGSGGGQRAMVGLLGSLVQLDKAGLLDCILYLSGVSGSTWCMASLYKEPDWSTKLETVKNKIIRRLSGPGVRWTDALAKLKNYYYEKDIFSLTDVWAVMLVTSYVKEFLREIIVWEIFLFCFTLQTTTNLVPSSDILNIHAAVMLIILIVMNKNKMKKQDEIDMLYLQGNNICCRTALECIIICNTNLQCILYTMHPHSPPIDECYQVLLKLVDMNLDLLKGTDPSACDQFIRTTLTDLSGGQRPLIRQLEKLNDDKTAGKKAAKQYVMQYTVDVCDYFSLELNICRCMSQWIWGRHYNFLHNMTDDAVPAALLESETRDYIDAGLLLNSPYFSVLREERDIDLIISLDFSDGDPFMTVTQTAETCKKLKIPFPEVNIPSEDVEKPKDFYVFKGQNAPTVIHIPLFNVVNCGDKIYAWRKKYGTSRVPYSAEMIAELMQVSGKNFTINGAKLLEQICVVAVAKYFQAQARQI</sequence>
<evidence type="ECO:0000256" key="3">
    <source>
        <dbReference type="PROSITE-ProRule" id="PRU00555"/>
    </source>
</evidence>
<feature type="chain" id="PRO_5025466044" description="PLA2c domain-containing protein" evidence="4">
    <location>
        <begin position="22"/>
        <end position="499"/>
    </location>
</feature>
<dbReference type="InterPro" id="IPR016035">
    <property type="entry name" value="Acyl_Trfase/lysoPLipase"/>
</dbReference>
<protein>
    <recommendedName>
        <fullName evidence="5">PLA2c domain-containing protein</fullName>
    </recommendedName>
</protein>
<dbReference type="PANTHER" id="PTHR10728">
    <property type="entry name" value="CYTOSOLIC PHOSPHOLIPASE A2"/>
    <property type="match status" value="1"/>
</dbReference>
<keyword evidence="1 3" id="KW-0378">Hydrolase</keyword>
<keyword evidence="3" id="KW-0442">Lipid degradation</keyword>
<dbReference type="GO" id="GO:0005544">
    <property type="term" value="F:calcium-dependent phospholipid binding"/>
    <property type="evidence" value="ECO:0007669"/>
    <property type="project" value="TreeGrafter"/>
</dbReference>
<dbReference type="GO" id="GO:0005635">
    <property type="term" value="C:nuclear envelope"/>
    <property type="evidence" value="ECO:0007669"/>
    <property type="project" value="TreeGrafter"/>
</dbReference>
<dbReference type="PANTHER" id="PTHR10728:SF39">
    <property type="entry name" value="CYTOSOLIC PHOSPHOLIPASE A2 GAMMA"/>
    <property type="match status" value="1"/>
</dbReference>
<evidence type="ECO:0000313" key="7">
    <source>
        <dbReference type="Proteomes" id="UP000472270"/>
    </source>
</evidence>
<dbReference type="GO" id="GO:0047498">
    <property type="term" value="F:calcium-dependent phospholipase A2 activity"/>
    <property type="evidence" value="ECO:0007669"/>
    <property type="project" value="TreeGrafter"/>
</dbReference>
<dbReference type="Gene3D" id="3.40.1090.10">
    <property type="entry name" value="Cytosolic phospholipase A2 catalytic domain"/>
    <property type="match status" value="1"/>
</dbReference>
<reference evidence="6" key="1">
    <citation type="submission" date="2025-08" db="UniProtKB">
        <authorList>
            <consortium name="Ensembl"/>
        </authorList>
    </citation>
    <scope>IDENTIFICATION</scope>
</reference>
<feature type="signal peptide" evidence="4">
    <location>
        <begin position="1"/>
        <end position="21"/>
    </location>
</feature>
<accession>A0A673H5A7</accession>
<keyword evidence="4" id="KW-0732">Signal</keyword>
<dbReference type="Ensembl" id="ENSSRHT00000022346.1">
    <property type="protein sequence ID" value="ENSSRHP00000021672.1"/>
    <property type="gene ID" value="ENSSRHG00000011528.1"/>
</dbReference>
<dbReference type="GO" id="GO:0005829">
    <property type="term" value="C:cytosol"/>
    <property type="evidence" value="ECO:0007669"/>
    <property type="project" value="TreeGrafter"/>
</dbReference>
<dbReference type="GO" id="GO:0046475">
    <property type="term" value="P:glycerophospholipid catabolic process"/>
    <property type="evidence" value="ECO:0007669"/>
    <property type="project" value="TreeGrafter"/>
</dbReference>
<evidence type="ECO:0000259" key="5">
    <source>
        <dbReference type="PROSITE" id="PS51210"/>
    </source>
</evidence>
<evidence type="ECO:0000256" key="4">
    <source>
        <dbReference type="SAM" id="SignalP"/>
    </source>
</evidence>
<reference evidence="6" key="2">
    <citation type="submission" date="2025-09" db="UniProtKB">
        <authorList>
            <consortium name="Ensembl"/>
        </authorList>
    </citation>
    <scope>IDENTIFICATION</scope>
</reference>
<proteinExistence type="predicted"/>
<dbReference type="Proteomes" id="UP000472270">
    <property type="component" value="Unassembled WGS sequence"/>
</dbReference>
<dbReference type="PROSITE" id="PS51210">
    <property type="entry name" value="PLA2C"/>
    <property type="match status" value="1"/>
</dbReference>
<keyword evidence="7" id="KW-1185">Reference proteome</keyword>
<evidence type="ECO:0000313" key="6">
    <source>
        <dbReference type="Ensembl" id="ENSSRHP00000021672.1"/>
    </source>
</evidence>
<dbReference type="GO" id="GO:0005654">
    <property type="term" value="C:nucleoplasm"/>
    <property type="evidence" value="ECO:0007669"/>
    <property type="project" value="TreeGrafter"/>
</dbReference>
<dbReference type="AlphaFoldDB" id="A0A673H5A7"/>
<evidence type="ECO:0000256" key="2">
    <source>
        <dbReference type="ARBA" id="ARBA00023098"/>
    </source>
</evidence>
<dbReference type="GO" id="GO:0005509">
    <property type="term" value="F:calcium ion binding"/>
    <property type="evidence" value="ECO:0007669"/>
    <property type="project" value="TreeGrafter"/>
</dbReference>
<evidence type="ECO:0000256" key="1">
    <source>
        <dbReference type="ARBA" id="ARBA00022801"/>
    </source>
</evidence>
<organism evidence="6 7">
    <name type="scientific">Sinocyclocheilus rhinocerous</name>
    <dbReference type="NCBI Taxonomy" id="307959"/>
    <lineage>
        <taxon>Eukaryota</taxon>
        <taxon>Metazoa</taxon>
        <taxon>Chordata</taxon>
        <taxon>Craniata</taxon>
        <taxon>Vertebrata</taxon>
        <taxon>Euteleostomi</taxon>
        <taxon>Actinopterygii</taxon>
        <taxon>Neopterygii</taxon>
        <taxon>Teleostei</taxon>
        <taxon>Ostariophysi</taxon>
        <taxon>Cypriniformes</taxon>
        <taxon>Cyprinidae</taxon>
        <taxon>Cyprininae</taxon>
        <taxon>Sinocyclocheilus</taxon>
    </lineage>
</organism>
<keyword evidence="2 3" id="KW-0443">Lipid metabolism</keyword>
<dbReference type="SUPFAM" id="SSF52151">
    <property type="entry name" value="FabD/lysophospholipase-like"/>
    <property type="match status" value="1"/>
</dbReference>